<sequence>MDAYPDSAFAAVPLLASESLTHALAYTGDCDIGSDSQPHSWGFHSATTFFNKYEGWEYPLSDPMEPPVATWYSSQDTTPPSAKASESAKSCNDLSKPRIDTEPQLLGFAAHSLCSSSFSFNEEARTTTKAGVARPSARPRLDEAGAVKFHPHFTDSNVQISGRGGAMLPTRCPHPSCTSEVLFTRQCDLTKHYRQHERKHLCRIPTGDGCLIGFATPKDRNRHESSHAPPSIVCNHCGRFFSRQDNLRDHRRKRHS</sequence>
<reference evidence="1" key="1">
    <citation type="submission" date="2022-07" db="EMBL/GenBank/DDBJ databases">
        <title>Genome Sequence of Lecanicillium saksenae.</title>
        <authorList>
            <person name="Buettner E."/>
        </authorList>
    </citation>
    <scope>NUCLEOTIDE SEQUENCE</scope>
    <source>
        <strain evidence="1">VT-O1</strain>
    </source>
</reference>
<proteinExistence type="predicted"/>
<dbReference type="Proteomes" id="UP001148737">
    <property type="component" value="Unassembled WGS sequence"/>
</dbReference>
<organism evidence="1 2">
    <name type="scientific">Lecanicillium saksenae</name>
    <dbReference type="NCBI Taxonomy" id="468837"/>
    <lineage>
        <taxon>Eukaryota</taxon>
        <taxon>Fungi</taxon>
        <taxon>Dikarya</taxon>
        <taxon>Ascomycota</taxon>
        <taxon>Pezizomycotina</taxon>
        <taxon>Sordariomycetes</taxon>
        <taxon>Hypocreomycetidae</taxon>
        <taxon>Hypocreales</taxon>
        <taxon>Cordycipitaceae</taxon>
        <taxon>Lecanicillium</taxon>
    </lineage>
</organism>
<evidence type="ECO:0000313" key="1">
    <source>
        <dbReference type="EMBL" id="KAJ3497288.1"/>
    </source>
</evidence>
<dbReference type="EMBL" id="JANAKD010000122">
    <property type="protein sequence ID" value="KAJ3497288.1"/>
    <property type="molecule type" value="Genomic_DNA"/>
</dbReference>
<keyword evidence="2" id="KW-1185">Reference proteome</keyword>
<evidence type="ECO:0000313" key="2">
    <source>
        <dbReference type="Proteomes" id="UP001148737"/>
    </source>
</evidence>
<accession>A0ACC1R3C8</accession>
<name>A0ACC1R3C8_9HYPO</name>
<comment type="caution">
    <text evidence="1">The sequence shown here is derived from an EMBL/GenBank/DDBJ whole genome shotgun (WGS) entry which is preliminary data.</text>
</comment>
<protein>
    <submittedName>
        <fullName evidence="1">Uncharacterized protein</fullName>
    </submittedName>
</protein>
<gene>
    <name evidence="1" type="ORF">NLG97_g2020</name>
</gene>